<dbReference type="InterPro" id="IPR000994">
    <property type="entry name" value="Pept_M24"/>
</dbReference>
<dbReference type="InterPro" id="IPR000587">
    <property type="entry name" value="Creatinase_N"/>
</dbReference>
<reference evidence="3 4" key="1">
    <citation type="submission" date="2016-11" db="EMBL/GenBank/DDBJ databases">
        <authorList>
            <person name="Jaros S."/>
            <person name="Januszkiewicz K."/>
            <person name="Wedrychowicz H."/>
        </authorList>
    </citation>
    <scope>NUCLEOTIDE SEQUENCE [LARGE SCALE GENOMIC DNA]</scope>
    <source>
        <strain evidence="3 4">GAS138</strain>
    </source>
</reference>
<gene>
    <name evidence="3" type="ORF">SAMN05443248_8133</name>
</gene>
<sequence length="395" mass="43055">MLLNEARLDEFLAKASLDAVIGTSPENVLYLSGYWAMSQWVRRGPQAYVLRPRKGLGETAVVTNTSLLDLVADQDISADVRRYSYFKTDVDSTAALSAADARHIALFSSEAYPGPVAALAAAINQRGLTKARIGIDEIGITPQCMEQLVAAFPDATFVRAFALMENVRAIKTPDEIVRLRRAASISEQSIEAALGAAAVGITEIEMARVFHSRTTMLDGVPVTGCIGFGDRSAMSNVQPSSQALKMGDVIRFDVGCRYQYYRSDISRIAVMGEPSSKLRLYHDALYKGVQRAYEILKPGLKISELFRQVVDTVQKEGIPHYNRSHVGHGIGIEGYDPPNIAGDSSDVFEANMVICVETPYYELGFAGLQVEDMMLVTGDGAESLMARDGKLRVLA</sequence>
<feature type="domain" description="Creatinase N-terminal" evidence="2">
    <location>
        <begin position="7"/>
        <end position="170"/>
    </location>
</feature>
<dbReference type="PANTHER" id="PTHR46112:SF2">
    <property type="entry name" value="XAA-PRO AMINOPEPTIDASE P-RELATED"/>
    <property type="match status" value="1"/>
</dbReference>
<evidence type="ECO:0000313" key="3">
    <source>
        <dbReference type="EMBL" id="SHI09470.1"/>
    </source>
</evidence>
<evidence type="ECO:0000259" key="1">
    <source>
        <dbReference type="Pfam" id="PF00557"/>
    </source>
</evidence>
<feature type="domain" description="Peptidase M24" evidence="1">
    <location>
        <begin position="178"/>
        <end position="377"/>
    </location>
</feature>
<dbReference type="GO" id="GO:0004177">
    <property type="term" value="F:aminopeptidase activity"/>
    <property type="evidence" value="ECO:0007669"/>
    <property type="project" value="UniProtKB-KW"/>
</dbReference>
<accession>A0A1M5YBL8</accession>
<dbReference type="Pfam" id="PF00557">
    <property type="entry name" value="Peptidase_M24"/>
    <property type="match status" value="1"/>
</dbReference>
<dbReference type="InterPro" id="IPR036005">
    <property type="entry name" value="Creatinase/aminopeptidase-like"/>
</dbReference>
<dbReference type="Pfam" id="PF01321">
    <property type="entry name" value="Creatinase_N"/>
    <property type="match status" value="1"/>
</dbReference>
<keyword evidence="3" id="KW-0378">Hydrolase</keyword>
<organism evidence="3 4">
    <name type="scientific">Bradyrhizobium erythrophlei</name>
    <dbReference type="NCBI Taxonomy" id="1437360"/>
    <lineage>
        <taxon>Bacteria</taxon>
        <taxon>Pseudomonadati</taxon>
        <taxon>Pseudomonadota</taxon>
        <taxon>Alphaproteobacteria</taxon>
        <taxon>Hyphomicrobiales</taxon>
        <taxon>Nitrobacteraceae</taxon>
        <taxon>Bradyrhizobium</taxon>
    </lineage>
</organism>
<name>A0A1M5YBL8_9BRAD</name>
<dbReference type="PANTHER" id="PTHR46112">
    <property type="entry name" value="AMINOPEPTIDASE"/>
    <property type="match status" value="1"/>
</dbReference>
<dbReference type="AlphaFoldDB" id="A0A1M5YBL8"/>
<dbReference type="Gene3D" id="3.90.230.10">
    <property type="entry name" value="Creatinase/methionine aminopeptidase superfamily"/>
    <property type="match status" value="1"/>
</dbReference>
<dbReference type="InterPro" id="IPR050659">
    <property type="entry name" value="Peptidase_M24B"/>
</dbReference>
<protein>
    <submittedName>
        <fullName evidence="3">Xaa-Pro aminopeptidase</fullName>
    </submittedName>
</protein>
<dbReference type="InterPro" id="IPR029149">
    <property type="entry name" value="Creatin/AminoP/Spt16_N"/>
</dbReference>
<keyword evidence="3" id="KW-0031">Aminopeptidase</keyword>
<dbReference type="Proteomes" id="UP000189796">
    <property type="component" value="Chromosome I"/>
</dbReference>
<dbReference type="RefSeq" id="WP_079606198.1">
    <property type="nucleotide sequence ID" value="NZ_LT670817.1"/>
</dbReference>
<dbReference type="SUPFAM" id="SSF55920">
    <property type="entry name" value="Creatinase/aminopeptidase"/>
    <property type="match status" value="1"/>
</dbReference>
<keyword evidence="3" id="KW-0645">Protease</keyword>
<dbReference type="SUPFAM" id="SSF53092">
    <property type="entry name" value="Creatinase/prolidase N-terminal domain"/>
    <property type="match status" value="1"/>
</dbReference>
<dbReference type="Gene3D" id="3.40.350.10">
    <property type="entry name" value="Creatinase/prolidase N-terminal domain"/>
    <property type="match status" value="1"/>
</dbReference>
<evidence type="ECO:0000259" key="2">
    <source>
        <dbReference type="Pfam" id="PF01321"/>
    </source>
</evidence>
<dbReference type="OrthoDB" id="9806388at2"/>
<evidence type="ECO:0000313" key="4">
    <source>
        <dbReference type="Proteomes" id="UP000189796"/>
    </source>
</evidence>
<proteinExistence type="predicted"/>
<dbReference type="CDD" id="cd01066">
    <property type="entry name" value="APP_MetAP"/>
    <property type="match status" value="1"/>
</dbReference>
<dbReference type="EMBL" id="LT670817">
    <property type="protein sequence ID" value="SHI09470.1"/>
    <property type="molecule type" value="Genomic_DNA"/>
</dbReference>